<accession>A0A2S2DRL1</accession>
<evidence type="ECO:0000313" key="2">
    <source>
        <dbReference type="Proteomes" id="UP000245468"/>
    </source>
</evidence>
<gene>
    <name evidence="1" type="ORF">HME7025_00103</name>
</gene>
<sequence>MNNLESDRFIRQAIKTIFLSGVISEAVKQFQDSIDRANLIATQKLLKDFSSTVIDDNQGIIGEISFNAYGRFQDMKNVQWNFKKPPVDELEKWISVKGISNFAWIAGYEKTGRVPSESLAMKKIAWAISHSMQNGDAAKNRKGRSWYNKTKVRIMNNIAEKISKEINILLVNKMASSISGTGEVTF</sequence>
<protein>
    <submittedName>
        <fullName evidence="1">Uncharacterized protein</fullName>
    </submittedName>
</protein>
<dbReference type="RefSeq" id="WP_109321767.1">
    <property type="nucleotide sequence ID" value="NZ_CP029346.1"/>
</dbReference>
<keyword evidence="2" id="KW-1185">Reference proteome</keyword>
<name>A0A2S2DRL1_9BACT</name>
<evidence type="ECO:0000313" key="1">
    <source>
        <dbReference type="EMBL" id="AWL07988.1"/>
    </source>
</evidence>
<dbReference type="Proteomes" id="UP000245468">
    <property type="component" value="Chromosome"/>
</dbReference>
<organism evidence="1 2">
    <name type="scientific">Aquirufa nivalisilvae</name>
    <dbReference type="NCBI Taxonomy" id="2516557"/>
    <lineage>
        <taxon>Bacteria</taxon>
        <taxon>Pseudomonadati</taxon>
        <taxon>Bacteroidota</taxon>
        <taxon>Cytophagia</taxon>
        <taxon>Cytophagales</taxon>
        <taxon>Flectobacillaceae</taxon>
        <taxon>Aquirufa</taxon>
    </lineage>
</organism>
<dbReference type="EMBL" id="CP029346">
    <property type="protein sequence ID" value="AWL07988.1"/>
    <property type="molecule type" value="Genomic_DNA"/>
</dbReference>
<reference evidence="2" key="1">
    <citation type="submission" date="2018-05" db="EMBL/GenBank/DDBJ databases">
        <title>Pseudarcicella sp. HME7025 Genome sequencing and assembly.</title>
        <authorList>
            <person name="Kim H."/>
            <person name="Kang H."/>
            <person name="Joh K."/>
        </authorList>
    </citation>
    <scope>NUCLEOTIDE SEQUENCE [LARGE SCALE GENOMIC DNA]</scope>
    <source>
        <strain evidence="2">HME7025</strain>
    </source>
</reference>
<dbReference type="AlphaFoldDB" id="A0A2S2DRL1"/>
<dbReference type="OrthoDB" id="957470at2"/>
<dbReference type="KEGG" id="psez:HME7025_00103"/>
<proteinExistence type="predicted"/>